<name>A0A4S3PZE1_9BACI</name>
<organism evidence="2 3">
    <name type="scientific">Bacillus timonensis</name>
    <dbReference type="NCBI Taxonomy" id="1033734"/>
    <lineage>
        <taxon>Bacteria</taxon>
        <taxon>Bacillati</taxon>
        <taxon>Bacillota</taxon>
        <taxon>Bacilli</taxon>
        <taxon>Bacillales</taxon>
        <taxon>Bacillaceae</taxon>
        <taxon>Bacillus</taxon>
    </lineage>
</organism>
<accession>A0A4S3PZE1</accession>
<protein>
    <submittedName>
        <fullName evidence="2">Uncharacterized protein</fullName>
    </submittedName>
</protein>
<keyword evidence="1" id="KW-1133">Transmembrane helix</keyword>
<dbReference type="Proteomes" id="UP000306477">
    <property type="component" value="Unassembled WGS sequence"/>
</dbReference>
<dbReference type="AlphaFoldDB" id="A0A4S3PZE1"/>
<evidence type="ECO:0000313" key="2">
    <source>
        <dbReference type="EMBL" id="THE15301.1"/>
    </source>
</evidence>
<dbReference type="OrthoDB" id="2697527at2"/>
<dbReference type="RefSeq" id="WP_136377626.1">
    <property type="nucleotide sequence ID" value="NZ_SLUB01000001.1"/>
</dbReference>
<evidence type="ECO:0000313" key="3">
    <source>
        <dbReference type="Proteomes" id="UP000306477"/>
    </source>
</evidence>
<comment type="caution">
    <text evidence="2">The sequence shown here is derived from an EMBL/GenBank/DDBJ whole genome shotgun (WGS) entry which is preliminary data.</text>
</comment>
<evidence type="ECO:0000256" key="1">
    <source>
        <dbReference type="SAM" id="Phobius"/>
    </source>
</evidence>
<sequence>MESFVIALISLLLVLPIIYFLPLGFTRKGKLLILFCAFFVFVIGIAAKTVMSVLQTGIVLIMLAIGFSYIIGKRFGTQLFLHPENTSGIEEKVIKFEIEDEVEEEIRSQIKIAENKDSVAEQENVPPPTQEADEEIVEEIETTDNQIEDDLALENVFVETEDLENTYEVHTNNENPDSDFDDLLKEIEMGLNDKNSDIQDQVEMVEATEDPDEIQPVEIAEMEDEDVDITPPVLEEIQFDSLQVNAVDESNEQSEIEEIPFIESTDSDLNEIEVESTEEDDSMNEQQIEQEIQNQMEDITELEELEDIELDSSENKQNNEIEVDDGSSYIVDEESNIELERDDQNNLRQQLFTTMISQIKLSRNKLSTTQYEELIMGHLHPNLSDHDYYTFVSLLIEHYIKTEQNDELLTILSQNKSRFEKYPVILQEINFLLEEYCKI</sequence>
<reference evidence="2 3" key="1">
    <citation type="journal article" date="2019" name="Indoor Air">
        <title>Impacts of indoor surface finishes on bacterial viability.</title>
        <authorList>
            <person name="Hu J."/>
            <person name="Maamar S.B."/>
            <person name="Glawe A.J."/>
            <person name="Gottel N."/>
            <person name="Gilbert J.A."/>
            <person name="Hartmann E.M."/>
        </authorList>
    </citation>
    <scope>NUCLEOTIDE SEQUENCE [LARGE SCALE GENOMIC DNA]</scope>
    <source>
        <strain evidence="2 3">AF060A6</strain>
    </source>
</reference>
<feature type="transmembrane region" description="Helical" evidence="1">
    <location>
        <begin position="31"/>
        <end position="47"/>
    </location>
</feature>
<keyword evidence="3" id="KW-1185">Reference proteome</keyword>
<keyword evidence="1" id="KW-0472">Membrane</keyword>
<keyword evidence="1" id="KW-0812">Transmembrane</keyword>
<feature type="transmembrane region" description="Helical" evidence="1">
    <location>
        <begin position="6"/>
        <end position="24"/>
    </location>
</feature>
<dbReference type="EMBL" id="SLUB01000001">
    <property type="protein sequence ID" value="THE15301.1"/>
    <property type="molecule type" value="Genomic_DNA"/>
</dbReference>
<gene>
    <name evidence="2" type="ORF">E1I69_00180</name>
</gene>
<proteinExistence type="predicted"/>